<evidence type="ECO:0000259" key="11">
    <source>
        <dbReference type="PROSITE" id="PS50893"/>
    </source>
</evidence>
<keyword evidence="3" id="KW-0813">Transport</keyword>
<gene>
    <name evidence="12" type="ORF">H9761_13355</name>
</gene>
<dbReference type="PROSITE" id="PS00211">
    <property type="entry name" value="ABC_TRANSPORTER_1"/>
    <property type="match status" value="1"/>
</dbReference>
<dbReference type="PANTHER" id="PTHR43297:SF14">
    <property type="entry name" value="ATPASE AAA-TYPE CORE DOMAIN-CONTAINING PROTEIN"/>
    <property type="match status" value="1"/>
</dbReference>
<dbReference type="InterPro" id="IPR003593">
    <property type="entry name" value="AAA+_ATPase"/>
</dbReference>
<organism evidence="12 13">
    <name type="scientific">Candidatus Eisenbergiella merdavium</name>
    <dbReference type="NCBI Taxonomy" id="2838551"/>
    <lineage>
        <taxon>Bacteria</taxon>
        <taxon>Bacillati</taxon>
        <taxon>Bacillota</taxon>
        <taxon>Clostridia</taxon>
        <taxon>Lachnospirales</taxon>
        <taxon>Lachnospiraceae</taxon>
        <taxon>Eisenbergiella</taxon>
    </lineage>
</organism>
<dbReference type="InterPro" id="IPR050388">
    <property type="entry name" value="ABC_Ni/Peptide_Import"/>
</dbReference>
<keyword evidence="5" id="KW-0997">Cell inner membrane</keyword>
<proteinExistence type="inferred from homology"/>
<dbReference type="InterPro" id="IPR003439">
    <property type="entry name" value="ABC_transporter-like_ATP-bd"/>
</dbReference>
<feature type="compositionally biased region" description="Basic and acidic residues" evidence="10">
    <location>
        <begin position="259"/>
        <end position="278"/>
    </location>
</feature>
<evidence type="ECO:0000256" key="5">
    <source>
        <dbReference type="ARBA" id="ARBA00022519"/>
    </source>
</evidence>
<evidence type="ECO:0000256" key="3">
    <source>
        <dbReference type="ARBA" id="ARBA00022448"/>
    </source>
</evidence>
<reference evidence="12" key="2">
    <citation type="submission" date="2021-04" db="EMBL/GenBank/DDBJ databases">
        <authorList>
            <person name="Gilroy R."/>
        </authorList>
    </citation>
    <scope>NUCLEOTIDE SEQUENCE</scope>
    <source>
        <strain evidence="12">USAMLcec2-132</strain>
    </source>
</reference>
<evidence type="ECO:0000313" key="12">
    <source>
        <dbReference type="EMBL" id="HJC24671.1"/>
    </source>
</evidence>
<dbReference type="GO" id="GO:0016887">
    <property type="term" value="F:ATP hydrolysis activity"/>
    <property type="evidence" value="ECO:0007669"/>
    <property type="project" value="InterPro"/>
</dbReference>
<keyword evidence="7 12" id="KW-0067">ATP-binding</keyword>
<evidence type="ECO:0000256" key="1">
    <source>
        <dbReference type="ARBA" id="ARBA00004202"/>
    </source>
</evidence>
<keyword evidence="8" id="KW-1278">Translocase</keyword>
<dbReference type="AlphaFoldDB" id="A0A9D2NFR1"/>
<feature type="region of interest" description="Disordered" evidence="10">
    <location>
        <begin position="257"/>
        <end position="278"/>
    </location>
</feature>
<dbReference type="InterPro" id="IPR017871">
    <property type="entry name" value="ABC_transporter-like_CS"/>
</dbReference>
<keyword evidence="9" id="KW-0472">Membrane</keyword>
<protein>
    <submittedName>
        <fullName evidence="12">ABC transporter ATP-binding protein</fullName>
    </submittedName>
</protein>
<dbReference type="GO" id="GO:0005886">
    <property type="term" value="C:plasma membrane"/>
    <property type="evidence" value="ECO:0007669"/>
    <property type="project" value="UniProtKB-SubCell"/>
</dbReference>
<reference evidence="12" key="1">
    <citation type="journal article" date="2021" name="PeerJ">
        <title>Extensive microbial diversity within the chicken gut microbiome revealed by metagenomics and culture.</title>
        <authorList>
            <person name="Gilroy R."/>
            <person name="Ravi A."/>
            <person name="Getino M."/>
            <person name="Pursley I."/>
            <person name="Horton D.L."/>
            <person name="Alikhan N.F."/>
            <person name="Baker D."/>
            <person name="Gharbi K."/>
            <person name="Hall N."/>
            <person name="Watson M."/>
            <person name="Adriaenssens E.M."/>
            <person name="Foster-Nyarko E."/>
            <person name="Jarju S."/>
            <person name="Secka A."/>
            <person name="Antonio M."/>
            <person name="Oren A."/>
            <person name="Chaudhuri R.R."/>
            <person name="La Ragione R."/>
            <person name="Hildebrand F."/>
            <person name="Pallen M.J."/>
        </authorList>
    </citation>
    <scope>NUCLEOTIDE SEQUENCE</scope>
    <source>
        <strain evidence="12">USAMLcec2-132</strain>
    </source>
</reference>
<keyword evidence="6" id="KW-0547">Nucleotide-binding</keyword>
<evidence type="ECO:0000256" key="7">
    <source>
        <dbReference type="ARBA" id="ARBA00022840"/>
    </source>
</evidence>
<dbReference type="GO" id="GO:0005524">
    <property type="term" value="F:ATP binding"/>
    <property type="evidence" value="ECO:0007669"/>
    <property type="project" value="UniProtKB-KW"/>
</dbReference>
<dbReference type="Pfam" id="PF00005">
    <property type="entry name" value="ABC_tran"/>
    <property type="match status" value="1"/>
</dbReference>
<evidence type="ECO:0000256" key="4">
    <source>
        <dbReference type="ARBA" id="ARBA00022475"/>
    </source>
</evidence>
<dbReference type="InterPro" id="IPR027417">
    <property type="entry name" value="P-loop_NTPase"/>
</dbReference>
<evidence type="ECO:0000313" key="13">
    <source>
        <dbReference type="Proteomes" id="UP000823891"/>
    </source>
</evidence>
<dbReference type="SUPFAM" id="SSF52540">
    <property type="entry name" value="P-loop containing nucleoside triphosphate hydrolases"/>
    <property type="match status" value="1"/>
</dbReference>
<dbReference type="Proteomes" id="UP000823891">
    <property type="component" value="Unassembled WGS sequence"/>
</dbReference>
<feature type="domain" description="ABC transporter" evidence="11">
    <location>
        <begin position="2"/>
        <end position="253"/>
    </location>
</feature>
<evidence type="ECO:0000256" key="8">
    <source>
        <dbReference type="ARBA" id="ARBA00022967"/>
    </source>
</evidence>
<evidence type="ECO:0000256" key="10">
    <source>
        <dbReference type="SAM" id="MobiDB-lite"/>
    </source>
</evidence>
<dbReference type="SMART" id="SM00382">
    <property type="entry name" value="AAA"/>
    <property type="match status" value="1"/>
</dbReference>
<comment type="subcellular location">
    <subcellularLocation>
        <location evidence="1">Cell membrane</location>
        <topology evidence="1">Peripheral membrane protein</topology>
    </subcellularLocation>
</comment>
<dbReference type="PANTHER" id="PTHR43297">
    <property type="entry name" value="OLIGOPEPTIDE TRANSPORT ATP-BINDING PROTEIN APPD"/>
    <property type="match status" value="1"/>
</dbReference>
<evidence type="ECO:0000256" key="9">
    <source>
        <dbReference type="ARBA" id="ARBA00023136"/>
    </source>
</evidence>
<comment type="similarity">
    <text evidence="2">Belongs to the ABC transporter superfamily.</text>
</comment>
<dbReference type="CDD" id="cd03257">
    <property type="entry name" value="ABC_NikE_OppD_transporters"/>
    <property type="match status" value="1"/>
</dbReference>
<sequence>MLDVIDLNLVFSDHLIPETVVEHLNLHMDEGDLVGLVGESGSGKSMTALAIAGLLSRHDMKKTGQILFRGTDLLTCPRQQLRALQGDEIGIVFQEPQTSLNPVYRVGWQVEESLRIHRPEMSRTEQKERALAMLEAVELPDPERIYASYPHQLSGGQRQRVMIAAAMICEPSLLIADEPTTALDVTVQLSIVKLLARLSREKKTAILFISHDLSLVKRLCGRIVVMKDGKVVEEGSTAQIYADPKEEYTRRLIASIPGIERKGRRPEGKEGKREKSEK</sequence>
<dbReference type="PROSITE" id="PS50893">
    <property type="entry name" value="ABC_TRANSPORTER_2"/>
    <property type="match status" value="1"/>
</dbReference>
<evidence type="ECO:0000256" key="2">
    <source>
        <dbReference type="ARBA" id="ARBA00005417"/>
    </source>
</evidence>
<comment type="caution">
    <text evidence="12">The sequence shown here is derived from an EMBL/GenBank/DDBJ whole genome shotgun (WGS) entry which is preliminary data.</text>
</comment>
<dbReference type="Gene3D" id="3.40.50.300">
    <property type="entry name" value="P-loop containing nucleotide triphosphate hydrolases"/>
    <property type="match status" value="1"/>
</dbReference>
<accession>A0A9D2NFR1</accession>
<name>A0A9D2NFR1_9FIRM</name>
<keyword evidence="4" id="KW-1003">Cell membrane</keyword>
<evidence type="ECO:0000256" key="6">
    <source>
        <dbReference type="ARBA" id="ARBA00022741"/>
    </source>
</evidence>
<dbReference type="FunFam" id="3.40.50.300:FF:000016">
    <property type="entry name" value="Oligopeptide ABC transporter ATP-binding component"/>
    <property type="match status" value="1"/>
</dbReference>
<dbReference type="EMBL" id="DWWS01000046">
    <property type="protein sequence ID" value="HJC24671.1"/>
    <property type="molecule type" value="Genomic_DNA"/>
</dbReference>